<dbReference type="CDD" id="cd06821">
    <property type="entry name" value="PLPDE_III_D-TA"/>
    <property type="match status" value="1"/>
</dbReference>
<keyword evidence="2" id="KW-0456">Lyase</keyword>
<dbReference type="InterPro" id="IPR026956">
    <property type="entry name" value="D-ser_dehydrat-like_dom"/>
</dbReference>
<dbReference type="PANTHER" id="PTHR28004">
    <property type="entry name" value="ZGC:162816-RELATED"/>
    <property type="match status" value="1"/>
</dbReference>
<feature type="domain" description="D-serine dehydratase-like" evidence="3">
    <location>
        <begin position="261"/>
        <end position="351"/>
    </location>
</feature>
<dbReference type="GO" id="GO:0008721">
    <property type="term" value="F:D-serine ammonia-lyase activity"/>
    <property type="evidence" value="ECO:0007669"/>
    <property type="project" value="TreeGrafter"/>
</dbReference>
<dbReference type="SMART" id="SM01119">
    <property type="entry name" value="D-ser_dehydrat"/>
    <property type="match status" value="1"/>
</dbReference>
<dbReference type="Gene3D" id="2.40.37.20">
    <property type="entry name" value="D-serine dehydratase-like domain"/>
    <property type="match status" value="1"/>
</dbReference>
<dbReference type="InterPro" id="IPR001608">
    <property type="entry name" value="Ala_racemase_N"/>
</dbReference>
<sequence>MKNNWWEIESRISVDTPFLAVYKNRVLDNIATLLLGVAQDVDKLRPHVKTHKMGEVLNLFKNVGIKKVKCATIAEAELSAIHNMDDILLAYQLTGEKQNRWIQLIQNYPESVFSTVVDSSDIAEQLSNLAVKNNLILNLYVDLNTGMDRTGFDYKEDWETLVLKIVAFPNISFLGVHIYDGHIKGTVRERTEKAAEIFHPINEKVKNLEKNMARKLKIVAGGSNTFPFYSQINNVECSPGTFVFWDTNYQLQLPEQQFVPAAVVVATVISKPTAKTLCIDLGYKAVASENALDKRILILNDKSLIPISHSEEHLVLENTGQNTYAIGDIMYTLPYHICPTCNLYDTAQIVNEESYINGQWSIEARKRKINF</sequence>
<dbReference type="Proteomes" id="UP000280368">
    <property type="component" value="Unassembled WGS sequence"/>
</dbReference>
<organism evidence="4 5">
    <name type="scientific">Flavobacterium weaverense</name>
    <dbReference type="NCBI Taxonomy" id="271156"/>
    <lineage>
        <taxon>Bacteria</taxon>
        <taxon>Pseudomonadati</taxon>
        <taxon>Bacteroidota</taxon>
        <taxon>Flavobacteriia</taxon>
        <taxon>Flavobacteriales</taxon>
        <taxon>Flavobacteriaceae</taxon>
        <taxon>Flavobacterium</taxon>
    </lineage>
</organism>
<dbReference type="PANTHER" id="PTHR28004:SF2">
    <property type="entry name" value="D-SERINE DEHYDRATASE"/>
    <property type="match status" value="1"/>
</dbReference>
<evidence type="ECO:0000313" key="5">
    <source>
        <dbReference type="Proteomes" id="UP000280368"/>
    </source>
</evidence>
<evidence type="ECO:0000259" key="3">
    <source>
        <dbReference type="SMART" id="SM01119"/>
    </source>
</evidence>
<dbReference type="GO" id="GO:0036088">
    <property type="term" value="P:D-serine catabolic process"/>
    <property type="evidence" value="ECO:0007669"/>
    <property type="project" value="TreeGrafter"/>
</dbReference>
<protein>
    <submittedName>
        <fullName evidence="4">D-serine deaminase-like pyridoxal phosphate-dependent protein</fullName>
    </submittedName>
</protein>
<proteinExistence type="inferred from homology"/>
<reference evidence="4 5" key="1">
    <citation type="submission" date="2018-10" db="EMBL/GenBank/DDBJ databases">
        <title>Genomic Encyclopedia of Archaeal and Bacterial Type Strains, Phase II (KMG-II): from individual species to whole genera.</title>
        <authorList>
            <person name="Goeker M."/>
        </authorList>
    </citation>
    <scope>NUCLEOTIDE SEQUENCE [LARGE SCALE GENOMIC DNA]</scope>
    <source>
        <strain evidence="4 5">DSM 19727</strain>
    </source>
</reference>
<dbReference type="RefSeq" id="WP_121925394.1">
    <property type="nucleotide sequence ID" value="NZ_CBCSGA010000003.1"/>
</dbReference>
<accession>A0A3M0A060</accession>
<comment type="caution">
    <text evidence="4">The sequence shown here is derived from an EMBL/GenBank/DDBJ whole genome shotgun (WGS) entry which is preliminary data.</text>
</comment>
<dbReference type="SUPFAM" id="SSF51419">
    <property type="entry name" value="PLP-binding barrel"/>
    <property type="match status" value="1"/>
</dbReference>
<name>A0A3M0A060_9FLAO</name>
<dbReference type="AlphaFoldDB" id="A0A3M0A060"/>
<dbReference type="EMBL" id="REFH01000009">
    <property type="protein sequence ID" value="RMA76025.1"/>
    <property type="molecule type" value="Genomic_DNA"/>
</dbReference>
<dbReference type="InterPro" id="IPR051466">
    <property type="entry name" value="D-amino_acid_metab_enzyme"/>
</dbReference>
<dbReference type="InterPro" id="IPR029066">
    <property type="entry name" value="PLP-binding_barrel"/>
</dbReference>
<evidence type="ECO:0000256" key="2">
    <source>
        <dbReference type="ARBA" id="ARBA00023239"/>
    </source>
</evidence>
<dbReference type="InterPro" id="IPR042208">
    <property type="entry name" value="D-ser_dehydrat-like_sf"/>
</dbReference>
<evidence type="ECO:0000256" key="1">
    <source>
        <dbReference type="ARBA" id="ARBA00005323"/>
    </source>
</evidence>
<gene>
    <name evidence="4" type="ORF">BC961_1737</name>
</gene>
<comment type="similarity">
    <text evidence="1">Belongs to the DSD1 family.</text>
</comment>
<dbReference type="Pfam" id="PF14031">
    <property type="entry name" value="D-ser_dehydrat"/>
    <property type="match status" value="1"/>
</dbReference>
<evidence type="ECO:0000313" key="4">
    <source>
        <dbReference type="EMBL" id="RMA76025.1"/>
    </source>
</evidence>
<dbReference type="Pfam" id="PF01168">
    <property type="entry name" value="Ala_racemase_N"/>
    <property type="match status" value="1"/>
</dbReference>
<dbReference type="Gene3D" id="3.20.20.10">
    <property type="entry name" value="Alanine racemase"/>
    <property type="match status" value="1"/>
</dbReference>
<keyword evidence="5" id="KW-1185">Reference proteome</keyword>
<dbReference type="OrthoDB" id="9788869at2"/>